<feature type="compositionally biased region" description="Basic residues" evidence="1">
    <location>
        <begin position="1"/>
        <end position="11"/>
    </location>
</feature>
<reference evidence="3" key="1">
    <citation type="submission" date="2022-10" db="EMBL/GenBank/DDBJ databases">
        <title>Fusarium specimens isolated from Avocado Roots.</title>
        <authorList>
            <person name="Stajich J."/>
            <person name="Roper C."/>
            <person name="Heimlech-Rivalta G."/>
        </authorList>
    </citation>
    <scope>NUCLEOTIDE SEQUENCE</scope>
    <source>
        <strain evidence="3">CF00143</strain>
    </source>
</reference>
<evidence type="ECO:0000313" key="3">
    <source>
        <dbReference type="EMBL" id="KAJ4011028.1"/>
    </source>
</evidence>
<dbReference type="EMBL" id="JAPDHF010000011">
    <property type="protein sequence ID" value="KAJ4011028.1"/>
    <property type="molecule type" value="Genomic_DNA"/>
</dbReference>
<feature type="compositionally biased region" description="Polar residues" evidence="1">
    <location>
        <begin position="19"/>
        <end position="39"/>
    </location>
</feature>
<evidence type="ECO:0000259" key="2">
    <source>
        <dbReference type="PROSITE" id="PS50097"/>
    </source>
</evidence>
<dbReference type="Pfam" id="PF00651">
    <property type="entry name" value="BTB"/>
    <property type="match status" value="1"/>
</dbReference>
<dbReference type="InterPro" id="IPR000210">
    <property type="entry name" value="BTB/POZ_dom"/>
</dbReference>
<comment type="caution">
    <text evidence="3">The sequence shown here is derived from an EMBL/GenBank/DDBJ whole genome shotgun (WGS) entry which is preliminary data.</text>
</comment>
<feature type="domain" description="BTB" evidence="2">
    <location>
        <begin position="117"/>
        <end position="197"/>
    </location>
</feature>
<proteinExistence type="predicted"/>
<protein>
    <recommendedName>
        <fullName evidence="2">BTB domain-containing protein</fullName>
    </recommendedName>
</protein>
<dbReference type="Gene3D" id="3.30.710.10">
    <property type="entry name" value="Potassium Channel Kv1.1, Chain A"/>
    <property type="match status" value="1"/>
</dbReference>
<dbReference type="InterPro" id="IPR011333">
    <property type="entry name" value="SKP1/BTB/POZ_sf"/>
</dbReference>
<feature type="region of interest" description="Disordered" evidence="1">
    <location>
        <begin position="1"/>
        <end position="39"/>
    </location>
</feature>
<evidence type="ECO:0000256" key="1">
    <source>
        <dbReference type="SAM" id="MobiDB-lite"/>
    </source>
</evidence>
<organism evidence="3 4">
    <name type="scientific">Fusarium irregulare</name>
    <dbReference type="NCBI Taxonomy" id="2494466"/>
    <lineage>
        <taxon>Eukaryota</taxon>
        <taxon>Fungi</taxon>
        <taxon>Dikarya</taxon>
        <taxon>Ascomycota</taxon>
        <taxon>Pezizomycotina</taxon>
        <taxon>Sordariomycetes</taxon>
        <taxon>Hypocreomycetidae</taxon>
        <taxon>Hypocreales</taxon>
        <taxon>Nectriaceae</taxon>
        <taxon>Fusarium</taxon>
        <taxon>Fusarium incarnatum-equiseti species complex</taxon>
    </lineage>
</organism>
<gene>
    <name evidence="3" type="ORF">NW766_007660</name>
</gene>
<keyword evidence="4" id="KW-1185">Reference proteome</keyword>
<evidence type="ECO:0000313" key="4">
    <source>
        <dbReference type="Proteomes" id="UP001152130"/>
    </source>
</evidence>
<dbReference type="Proteomes" id="UP001152130">
    <property type="component" value="Unassembled WGS sequence"/>
</dbReference>
<dbReference type="SUPFAM" id="SSF54695">
    <property type="entry name" value="POZ domain"/>
    <property type="match status" value="1"/>
</dbReference>
<dbReference type="AlphaFoldDB" id="A0A9W8PMK4"/>
<dbReference type="PROSITE" id="PS50097">
    <property type="entry name" value="BTB"/>
    <property type="match status" value="1"/>
</dbReference>
<dbReference type="OrthoDB" id="5326346at2759"/>
<accession>A0A9W8PMK4</accession>
<sequence>MDTIKHWKARSKQADQARGKQTFSTSSSANQTQKNHSQSVTVSQQFMMKESLLKLDPDADALLILQRPNLKQVRPYLEDAFLIPGEEVQDNKKVESTTTASPEADGIATIIKATALKDITSLSPEQTDGTPNEIVFRVSAKHLSMVSPVFRKLIKGNFRESKPNDQGLLEIRTSDWNAEALLVLLDIIHGHHSHVPERLSQEHVAHIGLIADYYDCSDIVQVFYRGWESRFIDYWDNSWPDIENQVLDSFGKKEQFQLFITCTFQSDRVFSHLATNAILTSTGPIETYLPVPSNVIDKLEERRIGLLDQLFDLLYNLQENLLEGSVGCCQECSCRLAGHLMRQMWEWNLPMTKPEEPFLGFSVSSVGEAICAIETPPWRDHKQVKIVDRCKVEKYLDFEMVEMYQLISSFTMKEIGMKRTGVD</sequence>
<name>A0A9W8PMK4_9HYPO</name>